<keyword evidence="3" id="KW-1185">Reference proteome</keyword>
<evidence type="ECO:0000313" key="3">
    <source>
        <dbReference type="Proteomes" id="UP000199555"/>
    </source>
</evidence>
<reference evidence="3" key="1">
    <citation type="submission" date="2016-10" db="EMBL/GenBank/DDBJ databases">
        <authorList>
            <person name="Varghese N."/>
            <person name="Submissions S."/>
        </authorList>
    </citation>
    <scope>NUCLEOTIDE SEQUENCE [LARGE SCALE GENOMIC DNA]</scope>
    <source>
        <strain evidence="3">CGMCC 1.7655</strain>
    </source>
</reference>
<dbReference type="EMBL" id="FNGE01000014">
    <property type="protein sequence ID" value="SDL58484.1"/>
    <property type="molecule type" value="Genomic_DNA"/>
</dbReference>
<dbReference type="InterPro" id="IPR045510">
    <property type="entry name" value="DUF6481"/>
</dbReference>
<name>A0A1G9L9B8_9RHOB</name>
<evidence type="ECO:0000256" key="1">
    <source>
        <dbReference type="SAM" id="MobiDB-lite"/>
    </source>
</evidence>
<dbReference type="Pfam" id="PF20089">
    <property type="entry name" value="DUF6481"/>
    <property type="match status" value="1"/>
</dbReference>
<dbReference type="STRING" id="525640.SAMN04487971_1146"/>
<gene>
    <name evidence="2" type="ORF">SAMN04487971_1146</name>
</gene>
<accession>A0A1G9L9B8</accession>
<dbReference type="RefSeq" id="WP_090756840.1">
    <property type="nucleotide sequence ID" value="NZ_FNGE01000014.1"/>
</dbReference>
<evidence type="ECO:0000313" key="2">
    <source>
        <dbReference type="EMBL" id="SDL58484.1"/>
    </source>
</evidence>
<proteinExistence type="predicted"/>
<dbReference type="Proteomes" id="UP000199555">
    <property type="component" value="Unassembled WGS sequence"/>
</dbReference>
<feature type="region of interest" description="Disordered" evidence="1">
    <location>
        <begin position="52"/>
        <end position="78"/>
    </location>
</feature>
<dbReference type="AlphaFoldDB" id="A0A1G9L9B8"/>
<organism evidence="2 3">
    <name type="scientific">Paracoccus chinensis</name>
    <dbReference type="NCBI Taxonomy" id="525640"/>
    <lineage>
        <taxon>Bacteria</taxon>
        <taxon>Pseudomonadati</taxon>
        <taxon>Pseudomonadota</taxon>
        <taxon>Alphaproteobacteria</taxon>
        <taxon>Rhodobacterales</taxon>
        <taxon>Paracoccaceae</taxon>
        <taxon>Paracoccus</taxon>
    </lineage>
</organism>
<protein>
    <submittedName>
        <fullName evidence="2">Uncharacterized protein</fullName>
    </submittedName>
</protein>
<sequence length="131" mass="14817">MRTTKTNDLADRRNAAAEAKAARLRAYRATREAAEPTRLARQEELLAIAAAREERREERERVKSEAKARQEEQARAEAEAAAYQDAAAVAARARIEAQEKADSVIAQVIKDEAARKAERDRRYANRKARKQ</sequence>